<gene>
    <name evidence="2" type="ordered locus">LOC_Os12g13680</name>
</gene>
<proteinExistence type="predicted"/>
<reference evidence="2" key="3">
    <citation type="submission" date="2006-01" db="EMBL/GenBank/DDBJ databases">
        <authorList>
            <person name="Buell R."/>
        </authorList>
    </citation>
    <scope>NUCLEOTIDE SEQUENCE</scope>
</reference>
<evidence type="ECO:0000313" key="2">
    <source>
        <dbReference type="EMBL" id="ABA96862.2"/>
    </source>
</evidence>
<accession>Q2QV85</accession>
<dbReference type="AlphaFoldDB" id="Q2QV85"/>
<reference evidence="2" key="1">
    <citation type="journal article" date="2005" name="BMC Biol.">
        <title>The sequence of rice chromosomes 11 and 12, rich in disease resistance genes and recent gene duplications.</title>
        <authorList>
            <consortium name="The rice chromosomes 11 and 12 sequencing consortia"/>
        </authorList>
    </citation>
    <scope>NUCLEOTIDE SEQUENCE [LARGE SCALE GENOMIC DNA]</scope>
</reference>
<reference evidence="2" key="2">
    <citation type="submission" date="2005-04" db="EMBL/GenBank/DDBJ databases">
        <authorList>
            <person name="Buell C.R."/>
            <person name="Wing R.A."/>
            <person name="McCombie W.A."/>
            <person name="Ouyang S."/>
        </authorList>
    </citation>
    <scope>NUCLEOTIDE SEQUENCE</scope>
</reference>
<name>Q2QV85_ORYSJ</name>
<organism evidence="2">
    <name type="scientific">Oryza sativa subsp. japonica</name>
    <name type="common">Rice</name>
    <dbReference type="NCBI Taxonomy" id="39947"/>
    <lineage>
        <taxon>Eukaryota</taxon>
        <taxon>Viridiplantae</taxon>
        <taxon>Streptophyta</taxon>
        <taxon>Embryophyta</taxon>
        <taxon>Tracheophyta</taxon>
        <taxon>Spermatophyta</taxon>
        <taxon>Magnoliopsida</taxon>
        <taxon>Liliopsida</taxon>
        <taxon>Poales</taxon>
        <taxon>Poaceae</taxon>
        <taxon>BOP clade</taxon>
        <taxon>Oryzoideae</taxon>
        <taxon>Oryzeae</taxon>
        <taxon>Oryzinae</taxon>
        <taxon>Oryza</taxon>
        <taxon>Oryza sativa</taxon>
    </lineage>
</organism>
<feature type="region of interest" description="Disordered" evidence="1">
    <location>
        <begin position="28"/>
        <end position="63"/>
    </location>
</feature>
<sequence>MELPNLVVNSRPAAPVLINVATAREEEERRGAAPVVLGRDRPRPRHLGFGRGEKGLGPTIGDEILAGQSWPAPSAGFAETIVPARIQAKDVKTIQAKPYGESYKRRWRRLESRVGTPNVKASWAKASRANYKDFVMTSSASRRPNRPPPFF</sequence>
<dbReference type="EMBL" id="DP000011">
    <property type="protein sequence ID" value="ABA96862.2"/>
    <property type="molecule type" value="Genomic_DNA"/>
</dbReference>
<protein>
    <submittedName>
        <fullName evidence="2">Uncharacterized protein</fullName>
    </submittedName>
</protein>
<evidence type="ECO:0000256" key="1">
    <source>
        <dbReference type="SAM" id="MobiDB-lite"/>
    </source>
</evidence>